<proteinExistence type="predicted"/>
<comment type="caution">
    <text evidence="1">The sequence shown here is derived from an EMBL/GenBank/DDBJ whole genome shotgun (WGS) entry which is preliminary data.</text>
</comment>
<gene>
    <name evidence="1" type="ORF">Tci_017742</name>
</gene>
<accession>A0A6L2KD15</accession>
<reference evidence="1" key="1">
    <citation type="journal article" date="2019" name="Sci. Rep.">
        <title>Draft genome of Tanacetum cinerariifolium, the natural source of mosquito coil.</title>
        <authorList>
            <person name="Yamashiro T."/>
            <person name="Shiraishi A."/>
            <person name="Satake H."/>
            <person name="Nakayama K."/>
        </authorList>
    </citation>
    <scope>NUCLEOTIDE SEQUENCE</scope>
</reference>
<name>A0A6L2KD15_TANCI</name>
<dbReference type="AlphaFoldDB" id="A0A6L2KD15"/>
<protein>
    <submittedName>
        <fullName evidence="1">Uncharacterized protein</fullName>
    </submittedName>
</protein>
<dbReference type="EMBL" id="BKCJ010002031">
    <property type="protein sequence ID" value="GEU45764.1"/>
    <property type="molecule type" value="Genomic_DNA"/>
</dbReference>
<organism evidence="1">
    <name type="scientific">Tanacetum cinerariifolium</name>
    <name type="common">Dalmatian daisy</name>
    <name type="synonym">Chrysanthemum cinerariifolium</name>
    <dbReference type="NCBI Taxonomy" id="118510"/>
    <lineage>
        <taxon>Eukaryota</taxon>
        <taxon>Viridiplantae</taxon>
        <taxon>Streptophyta</taxon>
        <taxon>Embryophyta</taxon>
        <taxon>Tracheophyta</taxon>
        <taxon>Spermatophyta</taxon>
        <taxon>Magnoliopsida</taxon>
        <taxon>eudicotyledons</taxon>
        <taxon>Gunneridae</taxon>
        <taxon>Pentapetalae</taxon>
        <taxon>asterids</taxon>
        <taxon>campanulids</taxon>
        <taxon>Asterales</taxon>
        <taxon>Asteraceae</taxon>
        <taxon>Asteroideae</taxon>
        <taxon>Anthemideae</taxon>
        <taxon>Anthemidinae</taxon>
        <taxon>Tanacetum</taxon>
    </lineage>
</organism>
<sequence length="111" mass="12609">MHNNIIAAGSRDRPPMLATRRHAQWQLHFLRYIDTRPNRNALRKCILECPYTPSTVIIPAGPATDDSLEVPERTTVETILNMSPENKEHYQSEKETIHLLLTGIGDGIYST</sequence>
<evidence type="ECO:0000313" key="1">
    <source>
        <dbReference type="EMBL" id="GEU45764.1"/>
    </source>
</evidence>